<protein>
    <recommendedName>
        <fullName evidence="2">Thioredoxin domain-containing protein</fullName>
    </recommendedName>
</protein>
<evidence type="ECO:0008006" key="2">
    <source>
        <dbReference type="Google" id="ProtNLM"/>
    </source>
</evidence>
<sequence>MVNAQLLEEIHKVVDKKQWKAARMALLDQEKALTRERERVTKSRAKLPWLKVDKEYVFFQAGGGCASLSELFQGRSQLIVYHFMFGSDWEEGCASCSFLADGFDGIISHLKARDVSLAVVSAAHQDKLLAYKRKMDWQFPWYSCGDSTFNRDFDVIFDNDGGIDWKEIPCISVFYKGQDGAIYYTYGTFARGLENLISTYDFLDLVPKGRDEEKLHEPMEWVKRRHEYDYTT</sequence>
<dbReference type="InterPro" id="IPR010296">
    <property type="entry name" value="DUF899_thioredox"/>
</dbReference>
<evidence type="ECO:0000313" key="1">
    <source>
        <dbReference type="EMBL" id="CAE0363978.1"/>
    </source>
</evidence>
<gene>
    <name evidence="1" type="ORF">ALAG00032_LOCUS4719</name>
</gene>
<dbReference type="InterPro" id="IPR036249">
    <property type="entry name" value="Thioredoxin-like_sf"/>
</dbReference>
<dbReference type="EMBL" id="HBIJ01006697">
    <property type="protein sequence ID" value="CAE0363978.1"/>
    <property type="molecule type" value="Transcribed_RNA"/>
</dbReference>
<dbReference type="Pfam" id="PF05988">
    <property type="entry name" value="DUF899"/>
    <property type="match status" value="1"/>
</dbReference>
<dbReference type="SUPFAM" id="SSF52833">
    <property type="entry name" value="Thioredoxin-like"/>
    <property type="match status" value="1"/>
</dbReference>
<name>A0A7S3JVB8_9STRA</name>
<proteinExistence type="predicted"/>
<dbReference type="AlphaFoldDB" id="A0A7S3JVB8"/>
<accession>A0A7S3JVB8</accession>
<dbReference type="Gene3D" id="3.40.30.10">
    <property type="entry name" value="Glutaredoxin"/>
    <property type="match status" value="1"/>
</dbReference>
<organism evidence="1">
    <name type="scientific">Aureoumbra lagunensis</name>
    <dbReference type="NCBI Taxonomy" id="44058"/>
    <lineage>
        <taxon>Eukaryota</taxon>
        <taxon>Sar</taxon>
        <taxon>Stramenopiles</taxon>
        <taxon>Ochrophyta</taxon>
        <taxon>Pelagophyceae</taxon>
        <taxon>Pelagomonadales</taxon>
        <taxon>Aureoumbra</taxon>
    </lineage>
</organism>
<reference evidence="1" key="1">
    <citation type="submission" date="2021-01" db="EMBL/GenBank/DDBJ databases">
        <authorList>
            <person name="Corre E."/>
            <person name="Pelletier E."/>
            <person name="Niang G."/>
            <person name="Scheremetjew M."/>
            <person name="Finn R."/>
            <person name="Kale V."/>
            <person name="Holt S."/>
            <person name="Cochrane G."/>
            <person name="Meng A."/>
            <person name="Brown T."/>
            <person name="Cohen L."/>
        </authorList>
    </citation>
    <scope>NUCLEOTIDE SEQUENCE</scope>
    <source>
        <strain evidence="1">CCMP1510</strain>
    </source>
</reference>